<feature type="region of interest" description="Disordered" evidence="1">
    <location>
        <begin position="107"/>
        <end position="158"/>
    </location>
</feature>
<proteinExistence type="predicted"/>
<sequence>MNPGDVLGLYRITIREKSDEPCHVIASFWDPVGNGTVGPKGEFIACHGNANRNNSGDPATVRLAAPQVFVTGVSLCMNGGGDKVKGVAVEARAGACLLGQDPITIPSEARLSPSSADLGRAPRTAGVRDDDSALQERPRRNVPVDGGGTLTGTRLTGD</sequence>
<accession>A0A0J9E5F9</accession>
<dbReference type="PATRIC" id="fig|1675527.3.peg.3114"/>
<comment type="caution">
    <text evidence="2">The sequence shown here is derived from an EMBL/GenBank/DDBJ whole genome shotgun (WGS) entry which is preliminary data.</text>
</comment>
<dbReference type="AlphaFoldDB" id="A0A0J9E5F9"/>
<protein>
    <submittedName>
        <fullName evidence="2">Uncharacterized protein</fullName>
    </submittedName>
</protein>
<evidence type="ECO:0000313" key="3">
    <source>
        <dbReference type="Proteomes" id="UP000037178"/>
    </source>
</evidence>
<dbReference type="RefSeq" id="WP_049643661.1">
    <property type="nucleotide sequence ID" value="NZ_LFTY01000002.1"/>
</dbReference>
<evidence type="ECO:0000256" key="1">
    <source>
        <dbReference type="SAM" id="MobiDB-lite"/>
    </source>
</evidence>
<organism evidence="2 3">
    <name type="scientific">Candidatus Rhodobacter oscarellae</name>
    <dbReference type="NCBI Taxonomy" id="1675527"/>
    <lineage>
        <taxon>Bacteria</taxon>
        <taxon>Pseudomonadati</taxon>
        <taxon>Pseudomonadota</taxon>
        <taxon>Alphaproteobacteria</taxon>
        <taxon>Rhodobacterales</taxon>
        <taxon>Rhodobacter group</taxon>
        <taxon>Rhodobacter</taxon>
    </lineage>
</organism>
<evidence type="ECO:0000313" key="2">
    <source>
        <dbReference type="EMBL" id="KMW58005.1"/>
    </source>
</evidence>
<gene>
    <name evidence="2" type="ORF">AIOL_002973</name>
</gene>
<dbReference type="STRING" id="1675527.AIOL_002973"/>
<name>A0A0J9E5F9_9RHOB</name>
<feature type="compositionally biased region" description="Basic and acidic residues" evidence="1">
    <location>
        <begin position="126"/>
        <end position="139"/>
    </location>
</feature>
<reference evidence="2 3" key="1">
    <citation type="submission" date="2015-06" db="EMBL/GenBank/DDBJ databases">
        <title>Draft genome sequence of an Alphaproteobacteria species associated to the Mediterranean sponge Oscarella lobularis.</title>
        <authorList>
            <person name="Jourda C."/>
            <person name="Santini S."/>
            <person name="Claverie J.-M."/>
        </authorList>
    </citation>
    <scope>NUCLEOTIDE SEQUENCE [LARGE SCALE GENOMIC DNA]</scope>
    <source>
        <strain evidence="2">IGS</strain>
    </source>
</reference>
<dbReference type="Proteomes" id="UP000037178">
    <property type="component" value="Unassembled WGS sequence"/>
</dbReference>
<dbReference type="EMBL" id="LFTY01000002">
    <property type="protein sequence ID" value="KMW58005.1"/>
    <property type="molecule type" value="Genomic_DNA"/>
</dbReference>
<keyword evidence="3" id="KW-1185">Reference proteome</keyword>